<keyword evidence="2" id="KW-1185">Reference proteome</keyword>
<evidence type="ECO:0000313" key="1">
    <source>
        <dbReference type="EMBL" id="UMO77818.1"/>
    </source>
</evidence>
<sequence>MSDWKEKALDLAYAGMVWSTISEQVGEPNTTVYNYLREALGPAYLFRESIKPEDNSAILNIPDLHFPYHHGDSFDFLQAVKEKYKPTRIVCLGDMEDMHAMSYHEHDPDLLSAGSELEETRELIQRLYSMFPRMDILESNHGSLTWRKAKTHGIPRAYIRDYNDVLRVGPGWGWHYDLTIKLPDGSPVYYHHGKSVSVLRLSQQMGMSAVQGHYHELFSINYWGNPNGLMWGLQSGCLIDFRSYAFAYARVNVKRPVLGCSLIINSHPVLVPMVLDSGGRWIGELS</sequence>
<evidence type="ECO:0000313" key="2">
    <source>
        <dbReference type="Proteomes" id="UP001061889"/>
    </source>
</evidence>
<organism evidence="1 2">
    <name type="scientific">Bacteriophage Phi NF-1</name>
    <dbReference type="NCBI Taxonomy" id="2900273"/>
    <lineage>
        <taxon>Viruses</taxon>
        <taxon>Duplodnaviria</taxon>
        <taxon>Heunggongvirae</taxon>
        <taxon>Uroviricota</taxon>
        <taxon>Caudoviricetes</taxon>
        <taxon>Autographivirales</taxon>
        <taxon>Autoscriptoviridae</taxon>
        <taxon>Catalonvirus</taxon>
        <taxon>Catalonvirus NF1</taxon>
    </lineage>
</organism>
<proteinExistence type="predicted"/>
<dbReference type="EMBL" id="OL634959">
    <property type="protein sequence ID" value="UMO77818.1"/>
    <property type="molecule type" value="Genomic_DNA"/>
</dbReference>
<dbReference type="InterPro" id="IPR029052">
    <property type="entry name" value="Metallo-depent_PP-like"/>
</dbReference>
<accession>A0A976MG03</accession>
<reference evidence="1" key="1">
    <citation type="submission" date="2021-11" db="EMBL/GenBank/DDBJ databases">
        <title>Phage-based biocontrol of nitrification in agricultural soil.</title>
        <authorList>
            <person name="Muniesa M."/>
            <person name="Quiros P."/>
            <person name="Salaet I."/>
        </authorList>
    </citation>
    <scope>NUCLEOTIDE SEQUENCE</scope>
</reference>
<name>A0A976MG03_9CAUD</name>
<dbReference type="Proteomes" id="UP001061889">
    <property type="component" value="Segment"/>
</dbReference>
<dbReference type="SUPFAM" id="SSF56300">
    <property type="entry name" value="Metallo-dependent phosphatases"/>
    <property type="match status" value="1"/>
</dbReference>
<protein>
    <submittedName>
        <fullName evidence="1">Phosphodiesterase</fullName>
    </submittedName>
</protein>